<dbReference type="Proteomes" id="UP000182661">
    <property type="component" value="Unassembled WGS sequence"/>
</dbReference>
<dbReference type="InterPro" id="IPR036237">
    <property type="entry name" value="Xyl_isomerase-like_sf"/>
</dbReference>
<dbReference type="EMBL" id="LSRP01000131">
    <property type="protein sequence ID" value="OJF90861.1"/>
    <property type="molecule type" value="Genomic_DNA"/>
</dbReference>
<name>A0A657LLC5_9HYPH</name>
<dbReference type="AlphaFoldDB" id="A0A657LLC5"/>
<evidence type="ECO:0000259" key="1">
    <source>
        <dbReference type="Pfam" id="PF01261"/>
    </source>
</evidence>
<dbReference type="OrthoDB" id="9807003at2"/>
<keyword evidence="3" id="KW-1185">Reference proteome</keyword>
<evidence type="ECO:0000313" key="2">
    <source>
        <dbReference type="EMBL" id="OJF90861.1"/>
    </source>
</evidence>
<dbReference type="Gene3D" id="3.20.20.150">
    <property type="entry name" value="Divalent-metal-dependent TIM barrel enzymes"/>
    <property type="match status" value="1"/>
</dbReference>
<gene>
    <name evidence="2" type="ORF">AX760_23645</name>
</gene>
<feature type="domain" description="Xylose isomerase-like TIM barrel" evidence="1">
    <location>
        <begin position="52"/>
        <end position="281"/>
    </location>
</feature>
<dbReference type="SUPFAM" id="SSF51658">
    <property type="entry name" value="Xylose isomerase-like"/>
    <property type="match status" value="1"/>
</dbReference>
<comment type="caution">
    <text evidence="2">The sequence shown here is derived from an EMBL/GenBank/DDBJ whole genome shotgun (WGS) entry which is preliminary data.</text>
</comment>
<protein>
    <submittedName>
        <fullName evidence="2">Erythrose 4-phosphate dehydrogenase</fullName>
    </submittedName>
</protein>
<accession>A0A657LLC5</accession>
<dbReference type="RefSeq" id="WP_071835406.1">
    <property type="nucleotide sequence ID" value="NZ_LSRP01000131.1"/>
</dbReference>
<sequence length="307" mass="34996">MALRLSLNTNPLVNRFADVDDLIDTLAERIRIGHIQLTPEFINPSWPASVITKRVRQFRRAMDRTGVKVTSVMTSTYGRLNHFGHPDADIRRYYLDWFRTLADISCELGANGMGTQFAVFTQKDDDDPVRREALIEIVIECWRDVAEHAKAAGLSYLFWEPMSVRREFGHTIAECRSFDNRLSAARLPLPFKMIVDIDHGDVTSTNPDDTDPYAWAAAFPEESPIIHVKQSSMNKGGHWPFTAAHNKDGRIQPEKLIKTVTDAGGTDNEICMELSFREREPTDSNVVEMIRESVAYWEPHINTGFNR</sequence>
<organism evidence="2 3">
    <name type="scientific">Pararhizobium antarcticum</name>
    <dbReference type="NCBI Taxonomy" id="1798805"/>
    <lineage>
        <taxon>Bacteria</taxon>
        <taxon>Pseudomonadati</taxon>
        <taxon>Pseudomonadota</taxon>
        <taxon>Alphaproteobacteria</taxon>
        <taxon>Hyphomicrobiales</taxon>
        <taxon>Rhizobiaceae</taxon>
        <taxon>Rhizobium/Agrobacterium group</taxon>
        <taxon>Pararhizobium</taxon>
    </lineage>
</organism>
<reference evidence="2 3" key="1">
    <citation type="submission" date="2016-02" db="EMBL/GenBank/DDBJ databases">
        <title>Genome sequencing of a beta-galactosidase producing bacteria Rhizobium sp. 59.</title>
        <authorList>
            <person name="Wang D."/>
            <person name="Kot W."/>
            <person name="Qin Y."/>
            <person name="Hansen L."/>
            <person name="Naqvi K."/>
            <person name="Rensing C."/>
        </authorList>
    </citation>
    <scope>NUCLEOTIDE SEQUENCE [LARGE SCALE GENOMIC DNA]</scope>
    <source>
        <strain evidence="2 3">59</strain>
    </source>
</reference>
<dbReference type="InterPro" id="IPR013022">
    <property type="entry name" value="Xyl_isomerase-like_TIM-brl"/>
</dbReference>
<dbReference type="Pfam" id="PF01261">
    <property type="entry name" value="AP_endonuc_2"/>
    <property type="match status" value="1"/>
</dbReference>
<proteinExistence type="predicted"/>
<evidence type="ECO:0000313" key="3">
    <source>
        <dbReference type="Proteomes" id="UP000182661"/>
    </source>
</evidence>